<name>A0A7K0CV02_9NOCA</name>
<dbReference type="GO" id="GO:0000270">
    <property type="term" value="P:peptidoglycan metabolic process"/>
    <property type="evidence" value="ECO:0007669"/>
    <property type="project" value="TreeGrafter"/>
</dbReference>
<dbReference type="Pfam" id="PF02698">
    <property type="entry name" value="DUF218"/>
    <property type="match status" value="1"/>
</dbReference>
<dbReference type="GO" id="GO:0043164">
    <property type="term" value="P:Gram-negative-bacterium-type cell wall biogenesis"/>
    <property type="evidence" value="ECO:0007669"/>
    <property type="project" value="TreeGrafter"/>
</dbReference>
<dbReference type="PANTHER" id="PTHR30336">
    <property type="entry name" value="INNER MEMBRANE PROTEIN, PROBABLE PERMEASE"/>
    <property type="match status" value="1"/>
</dbReference>
<dbReference type="PANTHER" id="PTHR30336:SF4">
    <property type="entry name" value="ENVELOPE BIOGENESIS FACTOR ELYC"/>
    <property type="match status" value="1"/>
</dbReference>
<dbReference type="InterPro" id="IPR051599">
    <property type="entry name" value="Cell_Envelope_Assoc"/>
</dbReference>
<proteinExistence type="predicted"/>
<sequence length="327" mass="33691">MTKSSMTRPPDRIVVATVRRANCQQLNIIRSLGKVSTAVKIVRRVTYLLAASTAFLLTAGSSSGIAAADNTPASLYGSAQAQFVSGHDAAGLRDLGRMVAAAPADPQALALQAIWADYAGDLITRETAFNRLGSVDPGMAAGARGVLGAIGAGVGTLPNPLPALIGPQTALVVLGYGLLPNGALRPELVNRLQAAWLQAIAAPNSPIVVTGGAPQNGVPEAAAMAGWLIGHGIPASRILVEDRSGSTVQNALFSTRIMRSRGIDSAVVITSPNHIRRAVTDFIVAGTRVVGAMTSPNEIISQLVPPSKAAQRGIYLDATRTFLPNSG</sequence>
<dbReference type="Gene3D" id="3.40.50.620">
    <property type="entry name" value="HUPs"/>
    <property type="match status" value="1"/>
</dbReference>
<gene>
    <name evidence="2" type="ORF">NRB20_03790</name>
</gene>
<comment type="caution">
    <text evidence="2">The sequence shown here is derived from an EMBL/GenBank/DDBJ whole genome shotgun (WGS) entry which is preliminary data.</text>
</comment>
<dbReference type="EMBL" id="WEGK01000001">
    <property type="protein sequence ID" value="MQY17316.1"/>
    <property type="molecule type" value="Genomic_DNA"/>
</dbReference>
<protein>
    <recommendedName>
        <fullName evidence="1">DUF218 domain-containing protein</fullName>
    </recommendedName>
</protein>
<dbReference type="GO" id="GO:0005886">
    <property type="term" value="C:plasma membrane"/>
    <property type="evidence" value="ECO:0007669"/>
    <property type="project" value="TreeGrafter"/>
</dbReference>
<dbReference type="Proteomes" id="UP000438448">
    <property type="component" value="Unassembled WGS sequence"/>
</dbReference>
<accession>A0A7K0CV02</accession>
<dbReference type="AlphaFoldDB" id="A0A7K0CV02"/>
<dbReference type="InterPro" id="IPR014729">
    <property type="entry name" value="Rossmann-like_a/b/a_fold"/>
</dbReference>
<evidence type="ECO:0000313" key="2">
    <source>
        <dbReference type="EMBL" id="MQY17316.1"/>
    </source>
</evidence>
<reference evidence="2 3" key="1">
    <citation type="submission" date="2019-10" db="EMBL/GenBank/DDBJ databases">
        <title>Nocardia macrotermitis sp. nov. and Nocardia aurantia sp. nov., isolated from the gut of fungus growing-termite Macrotermes natalensis.</title>
        <authorList>
            <person name="Benndorf R."/>
            <person name="Schwitalla J."/>
            <person name="Martin K."/>
            <person name="De Beer W."/>
            <person name="Kaster A.-K."/>
            <person name="Vollmers J."/>
            <person name="Poulsen M."/>
            <person name="Beemelmanns C."/>
        </authorList>
    </citation>
    <scope>NUCLEOTIDE SEQUENCE [LARGE SCALE GENOMIC DNA]</scope>
    <source>
        <strain evidence="2 3">RB20</strain>
    </source>
</reference>
<feature type="domain" description="DUF218" evidence="1">
    <location>
        <begin position="170"/>
        <end position="305"/>
    </location>
</feature>
<organism evidence="2 3">
    <name type="scientific">Nocardia macrotermitis</name>
    <dbReference type="NCBI Taxonomy" id="2585198"/>
    <lineage>
        <taxon>Bacteria</taxon>
        <taxon>Bacillati</taxon>
        <taxon>Actinomycetota</taxon>
        <taxon>Actinomycetes</taxon>
        <taxon>Mycobacteriales</taxon>
        <taxon>Nocardiaceae</taxon>
        <taxon>Nocardia</taxon>
    </lineage>
</organism>
<dbReference type="CDD" id="cd06259">
    <property type="entry name" value="YdcF-like"/>
    <property type="match status" value="1"/>
</dbReference>
<evidence type="ECO:0000259" key="1">
    <source>
        <dbReference type="Pfam" id="PF02698"/>
    </source>
</evidence>
<evidence type="ECO:0000313" key="3">
    <source>
        <dbReference type="Proteomes" id="UP000438448"/>
    </source>
</evidence>
<keyword evidence="3" id="KW-1185">Reference proteome</keyword>
<dbReference type="InterPro" id="IPR003848">
    <property type="entry name" value="DUF218"/>
</dbReference>